<keyword evidence="3" id="KW-1185">Reference proteome</keyword>
<evidence type="ECO:0000256" key="1">
    <source>
        <dbReference type="SAM" id="MobiDB-lite"/>
    </source>
</evidence>
<dbReference type="InterPro" id="IPR006708">
    <property type="entry name" value="Pex19"/>
</dbReference>
<comment type="caution">
    <text evidence="2">The sequence shown here is derived from an EMBL/GenBank/DDBJ whole genome shotgun (WGS) entry which is preliminary data.</text>
</comment>
<organism evidence="2 3">
    <name type="scientific">Smittium culicis</name>
    <dbReference type="NCBI Taxonomy" id="133412"/>
    <lineage>
        <taxon>Eukaryota</taxon>
        <taxon>Fungi</taxon>
        <taxon>Fungi incertae sedis</taxon>
        <taxon>Zoopagomycota</taxon>
        <taxon>Kickxellomycotina</taxon>
        <taxon>Harpellomycetes</taxon>
        <taxon>Harpellales</taxon>
        <taxon>Legeriomycetaceae</taxon>
        <taxon>Smittium</taxon>
    </lineage>
</organism>
<accession>A0A1R1YP72</accession>
<reference evidence="3" key="1">
    <citation type="submission" date="2017-01" db="EMBL/GenBank/DDBJ databases">
        <authorList>
            <person name="Wang Y."/>
            <person name="White M."/>
            <person name="Kvist S."/>
            <person name="Moncalvo J.-M."/>
        </authorList>
    </citation>
    <scope>NUCLEOTIDE SEQUENCE [LARGE SCALE GENOMIC DNA]</scope>
    <source>
        <strain evidence="3">ID-206-W2</strain>
    </source>
</reference>
<dbReference type="PANTHER" id="PTHR12774:SF2">
    <property type="entry name" value="PEROXISOMAL BIOGENESIS FACTOR 19"/>
    <property type="match status" value="1"/>
</dbReference>
<evidence type="ECO:0000313" key="2">
    <source>
        <dbReference type="EMBL" id="OMJ28683.1"/>
    </source>
</evidence>
<gene>
    <name evidence="2" type="ORF">AYI69_g1838</name>
</gene>
<dbReference type="Proteomes" id="UP000187429">
    <property type="component" value="Unassembled WGS sequence"/>
</dbReference>
<dbReference type="PANTHER" id="PTHR12774">
    <property type="entry name" value="PEROXISOMAL BIOGENESIS FACTOR 19"/>
    <property type="match status" value="1"/>
</dbReference>
<proteinExistence type="predicted"/>
<name>A0A1R1YP72_9FUNG</name>
<dbReference type="OrthoDB" id="21292at2759"/>
<dbReference type="Gene3D" id="1.20.120.900">
    <property type="entry name" value="Pex19, mPTS binding domain"/>
    <property type="match status" value="1"/>
</dbReference>
<feature type="compositionally biased region" description="Polar residues" evidence="1">
    <location>
        <begin position="34"/>
        <end position="55"/>
    </location>
</feature>
<evidence type="ECO:0000313" key="3">
    <source>
        <dbReference type="Proteomes" id="UP000187429"/>
    </source>
</evidence>
<dbReference type="GO" id="GO:0005778">
    <property type="term" value="C:peroxisomal membrane"/>
    <property type="evidence" value="ECO:0007669"/>
    <property type="project" value="TreeGrafter"/>
</dbReference>
<feature type="compositionally biased region" description="Polar residues" evidence="1">
    <location>
        <begin position="132"/>
        <end position="143"/>
    </location>
</feature>
<protein>
    <submittedName>
        <fullName evidence="2">Peroxisome biogenesis protein 19-1</fullName>
    </submittedName>
</protein>
<feature type="region of interest" description="Disordered" evidence="1">
    <location>
        <begin position="23"/>
        <end position="57"/>
    </location>
</feature>
<dbReference type="GO" id="GO:0045046">
    <property type="term" value="P:protein import into peroxisome membrane"/>
    <property type="evidence" value="ECO:0007669"/>
    <property type="project" value="TreeGrafter"/>
</dbReference>
<sequence length="344" mass="38271">MDNLSDGDFDELLDDVLDEYTKVEKTDTPKPVTPTISTSSANKDQVNPTRPSNIDHSIPAAFNETDFSNIFSKEMSEQLSKGLLDLLPKDSDVDENVLNKEMEALIKQFSSMDPKTLEQMAKDISADPSVSDIFNQSSPNSNADPKPKVAEFKPSPQPETPAAKSIPQKSSLKDKVSSTINKLSESNDMMAQNKADIDPFMGLLNQAGGMDGLLNEKEMEEMLEQIMKEMSNKEILYEPMKTLMIEYPKFFETKGSSCNPEDLARYKKQYDYISQITALFDRKDYDTDPVKAQVSELLEKTQECGDPPKEILDSIAPESGLSPIGPIFGADKSGFSKDEQCILM</sequence>
<dbReference type="InterPro" id="IPR038322">
    <property type="entry name" value="Pex19_C_sf"/>
</dbReference>
<dbReference type="Pfam" id="PF04614">
    <property type="entry name" value="Pex19"/>
    <property type="match status" value="1"/>
</dbReference>
<dbReference type="GO" id="GO:0033328">
    <property type="term" value="F:peroxisome membrane targeting sequence binding"/>
    <property type="evidence" value="ECO:0007669"/>
    <property type="project" value="TreeGrafter"/>
</dbReference>
<dbReference type="AlphaFoldDB" id="A0A1R1YP72"/>
<feature type="region of interest" description="Disordered" evidence="1">
    <location>
        <begin position="129"/>
        <end position="177"/>
    </location>
</feature>
<dbReference type="EMBL" id="LSSM01000511">
    <property type="protein sequence ID" value="OMJ28683.1"/>
    <property type="molecule type" value="Genomic_DNA"/>
</dbReference>